<dbReference type="EMBL" id="CP002086">
    <property type="protein sequence ID" value="ADJ28640.1"/>
    <property type="molecule type" value="Genomic_DNA"/>
</dbReference>
<dbReference type="RefSeq" id="WP_013220732.1">
    <property type="nucleotide sequence ID" value="NZ_CAWLEU010000001.1"/>
</dbReference>
<gene>
    <name evidence="1" type="ordered locus">Nwat_1776</name>
</gene>
<dbReference type="SUPFAM" id="SSF53756">
    <property type="entry name" value="UDP-Glycosyltransferase/glycogen phosphorylase"/>
    <property type="match status" value="1"/>
</dbReference>
<name>D8K6W3_NITWC</name>
<dbReference type="Pfam" id="PF13692">
    <property type="entry name" value="Glyco_trans_1_4"/>
    <property type="match status" value="1"/>
</dbReference>
<dbReference type="PANTHER" id="PTHR12526">
    <property type="entry name" value="GLYCOSYLTRANSFERASE"/>
    <property type="match status" value="1"/>
</dbReference>
<accession>D8K6W3</accession>
<dbReference type="KEGG" id="nwa:Nwat_1776"/>
<dbReference type="CDD" id="cd03801">
    <property type="entry name" value="GT4_PimA-like"/>
    <property type="match status" value="1"/>
</dbReference>
<dbReference type="NCBIfam" id="TIGR03087">
    <property type="entry name" value="stp1"/>
    <property type="match status" value="1"/>
</dbReference>
<dbReference type="GO" id="GO:0016757">
    <property type="term" value="F:glycosyltransferase activity"/>
    <property type="evidence" value="ECO:0007669"/>
    <property type="project" value="TreeGrafter"/>
</dbReference>
<dbReference type="InterPro" id="IPR017521">
    <property type="entry name" value="Sugar_tfrase_PEP-CTERM_Stp1"/>
</dbReference>
<dbReference type="HOGENOM" id="CLU_028014_0_1_6"/>
<organism evidence="1 2">
    <name type="scientific">Nitrosococcus watsoni (strain C-113)</name>
    <dbReference type="NCBI Taxonomy" id="105559"/>
    <lineage>
        <taxon>Bacteria</taxon>
        <taxon>Pseudomonadati</taxon>
        <taxon>Pseudomonadota</taxon>
        <taxon>Gammaproteobacteria</taxon>
        <taxon>Chromatiales</taxon>
        <taxon>Chromatiaceae</taxon>
        <taxon>Nitrosococcus</taxon>
    </lineage>
</organism>
<protein>
    <submittedName>
        <fullName evidence="1">Sugar transferase, PEP-CTERM/EpsH1 system associated</fullName>
    </submittedName>
</protein>
<reference evidence="1 2" key="1">
    <citation type="submission" date="2010-06" db="EMBL/GenBank/DDBJ databases">
        <title>Complete sequence of chromosome of Nitrosococcus watsoni C-113.</title>
        <authorList>
            <consortium name="US DOE Joint Genome Institute"/>
            <person name="Lucas S."/>
            <person name="Copeland A."/>
            <person name="Lapidus A."/>
            <person name="Cheng J.-F."/>
            <person name="Bruce D."/>
            <person name="Goodwin L."/>
            <person name="Pitluck S."/>
            <person name="Malfatti S.A."/>
            <person name="Chain P.S.G."/>
            <person name="Land M."/>
            <person name="Hauser L."/>
            <person name="Kyrpides N."/>
            <person name="Ivanova N."/>
            <person name="Cambell M.A."/>
            <person name="Heidelberg J.F."/>
            <person name="Klotz M.G."/>
            <person name="Woyke T."/>
        </authorList>
    </citation>
    <scope>NUCLEOTIDE SEQUENCE [LARGE SCALE GENOMIC DNA]</scope>
    <source>
        <strain evidence="1 2">C-113</strain>
    </source>
</reference>
<evidence type="ECO:0000313" key="2">
    <source>
        <dbReference type="Proteomes" id="UP000000393"/>
    </source>
</evidence>
<dbReference type="STRING" id="105559.Nwat_1776"/>
<proteinExistence type="predicted"/>
<dbReference type="OrthoDB" id="9807209at2"/>
<keyword evidence="1" id="KW-0808">Transferase</keyword>
<dbReference type="CAZy" id="GT4">
    <property type="family name" value="Glycosyltransferase Family 4"/>
</dbReference>
<dbReference type="AlphaFoldDB" id="D8K6W3"/>
<sequence length="423" mass="46969">MGDLLFLAHRIPFPPNKGDKIRSYHLLRFLASRYRVHVGAFVDDPVDWKYASDLHRLGIDELCLRPLPRALALARCLTALVAGKPLGLAYYKDRCMSRWVQDIAARHSLEGVVIFSSVMAQYLTMLPRRVSAIVDFVDVDSEKWHAYSQTSSPPLSWVYQREARTLLTFERKIAAQAQAATFVSSAEAELFCRLAPEVATQVLAAPNGVDTDFFSPDQHYSSPYRPEQQVLVFTGAMNYRPNVDAVIWFAEAIFPKILAVIPAACFYIVGTQPTEAVRRLSAGRQVYVTGTVADMRPYLAHARAAVAPLRIARGIQNKMLEAMAMARPVLATPEAAEGIDLPPACENLVSATPDQFAAKTIAVLLQGKGEEAGRKGREHVLQNYHWDNHLERFSALLRTPFPRPLIGAEKEAIGGKENADEPC</sequence>
<evidence type="ECO:0000313" key="1">
    <source>
        <dbReference type="EMBL" id="ADJ28640.1"/>
    </source>
</evidence>
<dbReference type="Proteomes" id="UP000000393">
    <property type="component" value="Chromosome"/>
</dbReference>
<dbReference type="eggNOG" id="COG0438">
    <property type="taxonomic scope" value="Bacteria"/>
</dbReference>
<keyword evidence="2" id="KW-1185">Reference proteome</keyword>
<dbReference type="PANTHER" id="PTHR12526:SF600">
    <property type="entry name" value="GLYCOSYL TRANSFERASE GROUP 1"/>
    <property type="match status" value="1"/>
</dbReference>
<dbReference type="Gene3D" id="3.40.50.2000">
    <property type="entry name" value="Glycogen Phosphorylase B"/>
    <property type="match status" value="2"/>
</dbReference>